<dbReference type="EMBL" id="GBRH01215352">
    <property type="protein sequence ID" value="JAD82543.1"/>
    <property type="molecule type" value="Transcribed_RNA"/>
</dbReference>
<name>A0A0A9D776_ARUDO</name>
<reference evidence="1" key="2">
    <citation type="journal article" date="2015" name="Data Brief">
        <title>Shoot transcriptome of the giant reed, Arundo donax.</title>
        <authorList>
            <person name="Barrero R.A."/>
            <person name="Guerrero F.D."/>
            <person name="Moolhuijzen P."/>
            <person name="Goolsby J.A."/>
            <person name="Tidwell J."/>
            <person name="Bellgard S.E."/>
            <person name="Bellgard M.I."/>
        </authorList>
    </citation>
    <scope>NUCLEOTIDE SEQUENCE</scope>
    <source>
        <tissue evidence="1">Shoot tissue taken approximately 20 cm above the soil surface</tissue>
    </source>
</reference>
<organism evidence="1">
    <name type="scientific">Arundo donax</name>
    <name type="common">Giant reed</name>
    <name type="synonym">Donax arundinaceus</name>
    <dbReference type="NCBI Taxonomy" id="35708"/>
    <lineage>
        <taxon>Eukaryota</taxon>
        <taxon>Viridiplantae</taxon>
        <taxon>Streptophyta</taxon>
        <taxon>Embryophyta</taxon>
        <taxon>Tracheophyta</taxon>
        <taxon>Spermatophyta</taxon>
        <taxon>Magnoliopsida</taxon>
        <taxon>Liliopsida</taxon>
        <taxon>Poales</taxon>
        <taxon>Poaceae</taxon>
        <taxon>PACMAD clade</taxon>
        <taxon>Arundinoideae</taxon>
        <taxon>Arundineae</taxon>
        <taxon>Arundo</taxon>
    </lineage>
</organism>
<proteinExistence type="predicted"/>
<reference evidence="1" key="1">
    <citation type="submission" date="2014-09" db="EMBL/GenBank/DDBJ databases">
        <authorList>
            <person name="Magalhaes I.L.F."/>
            <person name="Oliveira U."/>
            <person name="Santos F.R."/>
            <person name="Vidigal T.H.D.A."/>
            <person name="Brescovit A.D."/>
            <person name="Santos A.J."/>
        </authorList>
    </citation>
    <scope>NUCLEOTIDE SEQUENCE</scope>
    <source>
        <tissue evidence="1">Shoot tissue taken approximately 20 cm above the soil surface</tissue>
    </source>
</reference>
<evidence type="ECO:0000313" key="1">
    <source>
        <dbReference type="EMBL" id="JAD82543.1"/>
    </source>
</evidence>
<accession>A0A0A9D776</accession>
<dbReference type="AlphaFoldDB" id="A0A0A9D776"/>
<sequence>MVDKSEGTEKLNIFSDISPAVPECLNVFPWHFVCVFVRCWFFCMHSVASIPLYAVHKLDSNPVNIQESCELMLSSAGLQWVQDTDD</sequence>
<protein>
    <submittedName>
        <fullName evidence="1">Uncharacterized protein</fullName>
    </submittedName>
</protein>